<dbReference type="RefSeq" id="WP_155630237.1">
    <property type="nucleotide sequence ID" value="NZ_CADFEX010000005.1"/>
</dbReference>
<comment type="caution">
    <text evidence="1">The sequence shown here is derived from an EMBL/GenBank/DDBJ whole genome shotgun (WGS) entry which is preliminary data.</text>
</comment>
<proteinExistence type="predicted"/>
<protein>
    <submittedName>
        <fullName evidence="1">Uncharacterized protein</fullName>
    </submittedName>
</protein>
<evidence type="ECO:0000313" key="2">
    <source>
        <dbReference type="Proteomes" id="UP001171620"/>
    </source>
</evidence>
<sequence length="56" mass="6745">MNYNSLHVPLAIGTWQCALVPVSAFYQDWSYRERRNPFADRDTREQMERQIANDPW</sequence>
<reference evidence="1" key="1">
    <citation type="submission" date="2023-07" db="EMBL/GenBank/DDBJ databases">
        <title>A collection of bacterial strains from the Burkholderia cepacia Research Laboratory and Repository.</title>
        <authorList>
            <person name="Lipuma J."/>
            <person name="Spilker T."/>
            <person name="Caverly L."/>
        </authorList>
    </citation>
    <scope>NUCLEOTIDE SEQUENCE</scope>
    <source>
        <strain evidence="1">AU44268</strain>
    </source>
</reference>
<dbReference type="Proteomes" id="UP001171620">
    <property type="component" value="Unassembled WGS sequence"/>
</dbReference>
<evidence type="ECO:0000313" key="1">
    <source>
        <dbReference type="EMBL" id="MDN7796493.1"/>
    </source>
</evidence>
<accession>A0AAW7T3B7</accession>
<dbReference type="EMBL" id="JAUJRV010000011">
    <property type="protein sequence ID" value="MDN7796493.1"/>
    <property type="molecule type" value="Genomic_DNA"/>
</dbReference>
<organism evidence="1 2">
    <name type="scientific">Burkholderia vietnamiensis</name>
    <dbReference type="NCBI Taxonomy" id="60552"/>
    <lineage>
        <taxon>Bacteria</taxon>
        <taxon>Pseudomonadati</taxon>
        <taxon>Pseudomonadota</taxon>
        <taxon>Betaproteobacteria</taxon>
        <taxon>Burkholderiales</taxon>
        <taxon>Burkholderiaceae</taxon>
        <taxon>Burkholderia</taxon>
        <taxon>Burkholderia cepacia complex</taxon>
    </lineage>
</organism>
<dbReference type="AlphaFoldDB" id="A0AAW7T3B7"/>
<gene>
    <name evidence="1" type="ORF">QZM33_16285</name>
</gene>
<name>A0AAW7T3B7_BURVI</name>